<evidence type="ECO:0000259" key="12">
    <source>
        <dbReference type="PROSITE" id="PS50109"/>
    </source>
</evidence>
<dbReference type="EC" id="2.7.13.3" evidence="2"/>
<evidence type="ECO:0000256" key="1">
    <source>
        <dbReference type="ARBA" id="ARBA00000085"/>
    </source>
</evidence>
<dbReference type="SMART" id="SM00388">
    <property type="entry name" value="HisKA"/>
    <property type="match status" value="1"/>
</dbReference>
<dbReference type="InterPro" id="IPR003594">
    <property type="entry name" value="HATPase_dom"/>
</dbReference>
<evidence type="ECO:0000313" key="14">
    <source>
        <dbReference type="Proteomes" id="UP001064933"/>
    </source>
</evidence>
<dbReference type="GO" id="GO:0005524">
    <property type="term" value="F:ATP binding"/>
    <property type="evidence" value="ECO:0007669"/>
    <property type="project" value="UniProtKB-KW"/>
</dbReference>
<evidence type="ECO:0000256" key="6">
    <source>
        <dbReference type="ARBA" id="ARBA00022777"/>
    </source>
</evidence>
<keyword evidence="6" id="KW-0418">Kinase</keyword>
<keyword evidence="4" id="KW-0808">Transferase</keyword>
<evidence type="ECO:0000256" key="9">
    <source>
        <dbReference type="SAM" id="Coils"/>
    </source>
</evidence>
<keyword evidence="5" id="KW-0547">Nucleotide-binding</keyword>
<keyword evidence="11" id="KW-0812">Transmembrane</keyword>
<evidence type="ECO:0000256" key="5">
    <source>
        <dbReference type="ARBA" id="ARBA00022741"/>
    </source>
</evidence>
<evidence type="ECO:0000256" key="7">
    <source>
        <dbReference type="ARBA" id="ARBA00022840"/>
    </source>
</evidence>
<organism evidence="13 14">
    <name type="scientific">Roseateles amylovorans</name>
    <dbReference type="NCBI Taxonomy" id="2978473"/>
    <lineage>
        <taxon>Bacteria</taxon>
        <taxon>Pseudomonadati</taxon>
        <taxon>Pseudomonadota</taxon>
        <taxon>Betaproteobacteria</taxon>
        <taxon>Burkholderiales</taxon>
        <taxon>Sphaerotilaceae</taxon>
        <taxon>Roseateles</taxon>
    </lineage>
</organism>
<dbReference type="InterPro" id="IPR017055">
    <property type="entry name" value="Sig_transdc_His_kinase_DctB"/>
</dbReference>
<feature type="compositionally biased region" description="Basic and acidic residues" evidence="10">
    <location>
        <begin position="537"/>
        <end position="546"/>
    </location>
</feature>
<dbReference type="InterPro" id="IPR036097">
    <property type="entry name" value="HisK_dim/P_sf"/>
</dbReference>
<keyword evidence="14" id="KW-1185">Reference proteome</keyword>
<keyword evidence="8" id="KW-0902">Two-component regulatory system</keyword>
<feature type="region of interest" description="Disordered" evidence="10">
    <location>
        <begin position="511"/>
        <end position="554"/>
    </location>
</feature>
<dbReference type="PRINTS" id="PR00344">
    <property type="entry name" value="BCTRLSENSOR"/>
</dbReference>
<reference evidence="13" key="1">
    <citation type="submission" date="2022-10" db="EMBL/GenBank/DDBJ databases">
        <title>Characterization and whole genome sequencing of a new Roseateles species, isolated from fresh water.</title>
        <authorList>
            <person name="Guliayeva D.Y."/>
            <person name="Akhremchuk A.E."/>
            <person name="Sikolenko M.A."/>
            <person name="Valentovich L.N."/>
            <person name="Sidarenka A.V."/>
        </authorList>
    </citation>
    <scope>NUCLEOTIDE SEQUENCE</scope>
    <source>
        <strain evidence="13">BIM B-1768</strain>
    </source>
</reference>
<dbReference type="Pfam" id="PF02518">
    <property type="entry name" value="HATPase_c"/>
    <property type="match status" value="1"/>
</dbReference>
<dbReference type="PROSITE" id="PS50109">
    <property type="entry name" value="HIS_KIN"/>
    <property type="match status" value="1"/>
</dbReference>
<feature type="coiled-coil region" evidence="9">
    <location>
        <begin position="417"/>
        <end position="444"/>
    </location>
</feature>
<dbReference type="PANTHER" id="PTHR43065">
    <property type="entry name" value="SENSOR HISTIDINE KINASE"/>
    <property type="match status" value="1"/>
</dbReference>
<evidence type="ECO:0000313" key="13">
    <source>
        <dbReference type="EMBL" id="UXH80356.1"/>
    </source>
</evidence>
<dbReference type="InterPro" id="IPR004358">
    <property type="entry name" value="Sig_transdc_His_kin-like_C"/>
</dbReference>
<dbReference type="SUPFAM" id="SSF47384">
    <property type="entry name" value="Homodimeric domain of signal transducing histidine kinase"/>
    <property type="match status" value="1"/>
</dbReference>
<evidence type="ECO:0000256" key="2">
    <source>
        <dbReference type="ARBA" id="ARBA00012438"/>
    </source>
</evidence>
<feature type="transmembrane region" description="Helical" evidence="11">
    <location>
        <begin position="289"/>
        <end position="309"/>
    </location>
</feature>
<keyword evidence="11" id="KW-1133">Transmembrane helix</keyword>
<dbReference type="Gene3D" id="3.30.450.20">
    <property type="entry name" value="PAS domain"/>
    <property type="match status" value="2"/>
</dbReference>
<dbReference type="SUPFAM" id="SSF55874">
    <property type="entry name" value="ATPase domain of HSP90 chaperone/DNA topoisomerase II/histidine kinase"/>
    <property type="match status" value="1"/>
</dbReference>
<evidence type="ECO:0000256" key="11">
    <source>
        <dbReference type="SAM" id="Phobius"/>
    </source>
</evidence>
<evidence type="ECO:0000256" key="8">
    <source>
        <dbReference type="ARBA" id="ARBA00023012"/>
    </source>
</evidence>
<protein>
    <recommendedName>
        <fullName evidence="2">histidine kinase</fullName>
        <ecNumber evidence="2">2.7.13.3</ecNumber>
    </recommendedName>
</protein>
<name>A0ABY6B4R5_9BURK</name>
<accession>A0ABY6B4R5</accession>
<dbReference type="InterPro" id="IPR005467">
    <property type="entry name" value="His_kinase_dom"/>
</dbReference>
<dbReference type="Gene3D" id="1.10.287.130">
    <property type="match status" value="1"/>
</dbReference>
<evidence type="ECO:0000256" key="4">
    <source>
        <dbReference type="ARBA" id="ARBA00022679"/>
    </source>
</evidence>
<dbReference type="InterPro" id="IPR003661">
    <property type="entry name" value="HisK_dim/P_dom"/>
</dbReference>
<feature type="coiled-coil region" evidence="9">
    <location>
        <begin position="329"/>
        <end position="363"/>
    </location>
</feature>
<feature type="domain" description="Histidine kinase" evidence="12">
    <location>
        <begin position="379"/>
        <end position="643"/>
    </location>
</feature>
<dbReference type="PANTHER" id="PTHR43065:SF46">
    <property type="entry name" value="C4-DICARBOXYLATE TRANSPORT SENSOR PROTEIN DCTB"/>
    <property type="match status" value="1"/>
</dbReference>
<feature type="compositionally biased region" description="Low complexity" evidence="10">
    <location>
        <begin position="525"/>
        <end position="536"/>
    </location>
</feature>
<keyword evidence="11" id="KW-0472">Membrane</keyword>
<feature type="transmembrane region" description="Helical" evidence="11">
    <location>
        <begin position="6"/>
        <end position="25"/>
    </location>
</feature>
<sequence length="652" mass="71150">MGRPSFYLYLTAVLMMLGLVFGHRLSERAGLIQLSALATERLELYASNLSTELSRHAYLPSLLAIDDRVTTLLQRPDDEALRGQVGQMLARVNVRAGTTQIFLSDAEGQVLAASEAVTPPPRLAQAIAQDRHHFFASDAGDGVASTNFYLLQAVRRQQRLLGVIVVKLNLAPLEATWVDLGLRSQGERILVADDQGVVIMSSVEAWKYAVLNQADDAQRDQLQASARYPRAVGPDLGLPAVLEAYDSRLVRAPAPANTTLLAQERQLLPLGLRLLALSDLSEVRRQARLAAWSGAAFGAAIGMLLLYLASRRKTLRQLFLAKTELQDAHVQLERTVDERTVELRRANDELKDQINQRRQAEGELLQTSKLAVLGQMSAGLSHEVNQPLTALRALARNSQRLLEAGRTQAVADNLQTMDEMVERMAQITRQLKSFARKAEQVNAAVPLLACVRNAQLLLEHRTRALDLRIDVAVPGGLRVRAEGNRLEQVLVNLFANAIDAMVADPTAPLGPAASRELADDLPTGASPAAQPAQAAHASHEGLHDTADAPLSTSSAVSHRLRIEAVPLDDGRRALIKVQDSGPGLADDHLQRLFEPFFTTKPAGEGLGLGLVISSKIVHEFGGTLRAQRLEQGMSFEFDLSVDTWQAEEETYV</sequence>
<dbReference type="RefSeq" id="WP_261760175.1">
    <property type="nucleotide sequence ID" value="NZ_CP104562.2"/>
</dbReference>
<dbReference type="InterPro" id="IPR036890">
    <property type="entry name" value="HATPase_C_sf"/>
</dbReference>
<evidence type="ECO:0000256" key="10">
    <source>
        <dbReference type="SAM" id="MobiDB-lite"/>
    </source>
</evidence>
<keyword evidence="7 13" id="KW-0067">ATP-binding</keyword>
<comment type="catalytic activity">
    <reaction evidence="1">
        <text>ATP + protein L-histidine = ADP + protein N-phospho-L-histidine.</text>
        <dbReference type="EC" id="2.7.13.3"/>
    </reaction>
</comment>
<gene>
    <name evidence="13" type="ORF">N4261_10960</name>
</gene>
<keyword evidence="3" id="KW-0597">Phosphoprotein</keyword>
<keyword evidence="9" id="KW-0175">Coiled coil</keyword>
<dbReference type="CDD" id="cd00082">
    <property type="entry name" value="HisKA"/>
    <property type="match status" value="1"/>
</dbReference>
<dbReference type="SMART" id="SM00387">
    <property type="entry name" value="HATPase_c"/>
    <property type="match status" value="1"/>
</dbReference>
<dbReference type="Proteomes" id="UP001064933">
    <property type="component" value="Chromosome"/>
</dbReference>
<proteinExistence type="predicted"/>
<dbReference type="Gene3D" id="3.30.565.10">
    <property type="entry name" value="Histidine kinase-like ATPase, C-terminal domain"/>
    <property type="match status" value="1"/>
</dbReference>
<evidence type="ECO:0000256" key="3">
    <source>
        <dbReference type="ARBA" id="ARBA00022553"/>
    </source>
</evidence>
<dbReference type="EMBL" id="CP104562">
    <property type="protein sequence ID" value="UXH80356.1"/>
    <property type="molecule type" value="Genomic_DNA"/>
</dbReference>
<dbReference type="PIRSF" id="PIRSF036431">
    <property type="entry name" value="STHK_DctB"/>
    <property type="match status" value="1"/>
</dbReference>
<dbReference type="Pfam" id="PF00512">
    <property type="entry name" value="HisKA"/>
    <property type="match status" value="1"/>
</dbReference>